<dbReference type="AlphaFoldDB" id="A0A426YZK8"/>
<protein>
    <submittedName>
        <fullName evidence="1">Uncharacterized protein</fullName>
    </submittedName>
</protein>
<accession>A0A426YZK8</accession>
<dbReference type="Proteomes" id="UP000287651">
    <property type="component" value="Unassembled WGS sequence"/>
</dbReference>
<proteinExistence type="predicted"/>
<name>A0A426YZK8_ENSVE</name>
<gene>
    <name evidence="1" type="ORF">B296_00005290</name>
</gene>
<reference evidence="1 2" key="1">
    <citation type="journal article" date="2014" name="Agronomy (Basel)">
        <title>A Draft Genome Sequence for Ensete ventricosum, the Drought-Tolerant Tree Against Hunger.</title>
        <authorList>
            <person name="Harrison J."/>
            <person name="Moore K.A."/>
            <person name="Paszkiewicz K."/>
            <person name="Jones T."/>
            <person name="Grant M."/>
            <person name="Ambacheew D."/>
            <person name="Muzemil S."/>
            <person name="Studholme D.J."/>
        </authorList>
    </citation>
    <scope>NUCLEOTIDE SEQUENCE [LARGE SCALE GENOMIC DNA]</scope>
</reference>
<comment type="caution">
    <text evidence="1">The sequence shown here is derived from an EMBL/GenBank/DDBJ whole genome shotgun (WGS) entry which is preliminary data.</text>
</comment>
<evidence type="ECO:0000313" key="1">
    <source>
        <dbReference type="EMBL" id="RRT57158.1"/>
    </source>
</evidence>
<organism evidence="1 2">
    <name type="scientific">Ensete ventricosum</name>
    <name type="common">Abyssinian banana</name>
    <name type="synonym">Musa ensete</name>
    <dbReference type="NCBI Taxonomy" id="4639"/>
    <lineage>
        <taxon>Eukaryota</taxon>
        <taxon>Viridiplantae</taxon>
        <taxon>Streptophyta</taxon>
        <taxon>Embryophyta</taxon>
        <taxon>Tracheophyta</taxon>
        <taxon>Spermatophyta</taxon>
        <taxon>Magnoliopsida</taxon>
        <taxon>Liliopsida</taxon>
        <taxon>Zingiberales</taxon>
        <taxon>Musaceae</taxon>
        <taxon>Ensete</taxon>
    </lineage>
</organism>
<dbReference type="EMBL" id="AMZH03009292">
    <property type="protein sequence ID" value="RRT57158.1"/>
    <property type="molecule type" value="Genomic_DNA"/>
</dbReference>
<evidence type="ECO:0000313" key="2">
    <source>
        <dbReference type="Proteomes" id="UP000287651"/>
    </source>
</evidence>
<sequence length="102" mass="11487">MGGRTSTISQKTQWSYTMREVVRGVKFRSVFRALVEFRSVFRAPTQKFKILAILNVLPHGKSYEHCFLKNTTVKNFARSLAQSGVSIGFSCTVSKIQNTGHS</sequence>